<dbReference type="GO" id="GO:0008270">
    <property type="term" value="F:zinc ion binding"/>
    <property type="evidence" value="ECO:0007669"/>
    <property type="project" value="UniProtKB-KW"/>
</dbReference>
<keyword evidence="1" id="KW-0217">Developmental protein</keyword>
<feature type="compositionally biased region" description="Acidic residues" evidence="2">
    <location>
        <begin position="544"/>
        <end position="563"/>
    </location>
</feature>
<sequence>MNSSDTLDADETPPRDPHAHDASPRFATVPVPNLEVAVAACPDAACQTPAVRHCDSASHCITIMSVVAWLQQAVAGSTEDDELEDEHQHEEQEEHLEDAQAADALEANSRSMLTDQNNMTAKQREMHDKFRNTSGQLSLQETEVDDADAQVVAEPPNDEAETIETHDTDRGPHSSKIPMEEIPRGDIRHPDIEHITEPSELNTSRAIGLISVSAYPGPEARKSNFLFLRFQLRDASGLPIFVTHAKCAAFMSATREQIEESTDKSSADVIQCYQFDAQTIKRRRQADDRAFVQHTGEEVFRNGIKYDLSIHVCASSPDHPDPDRRGPLRFEATTASLYLYVVESSTLCLVPYEGTDKFDSARRVLTTHEMTCVRCLEGKACGNRQDTPQDPTILNPPSSFAFNVAREPTTLSLSFRINQNCIKAAGNPRNPRRFRLALVSHPLGCGGLTDGSPERKSEVAFMTPGIFVHNNSKHKPRDDFVGRVVCKALTRMPADEAATYLQELVPSASASYPAPTSPQPSSVGSRSVSRVPLRRKTGRRNRDGDDDDDDSDESSAEFDDEDGFERSSGRRASHAPAQGLRPSGPSGGHSNFAAVHSSPRPPSSHVVPQYVPPTPVSLFARASRLGEMSPQSSAPSSFGPFNSRTVAGAASSNAAHVTCSTLIPGEGPTSVRTVLALLGEGFTPEMSAFGVFGAVDHGIDTSNDQSELMQVRQKLAAAANSSMQQVVQLSTWFVSSSCISVAMPSSRTACNVRLVLFDGVQTHELGGENHSLARFQYNLTPVDYQLQRLRLAVQSVSRRSFDNTADLLSATVEMIESQLVSRDDSTSKKRGFAKIADDSPAAPPSKTLRLASSEPAPFLSPDVRNGGVHQAPRSQQMPRTTASPTEQTHMDRPAHMQPPPGHVVMMPVGNVAGFPPGMAMMPSGFPAFGYMPPMGMDASQQRAMMQMYPFYGMPGAMPHMPSGPPQAKPMQPPPR</sequence>
<feature type="region of interest" description="Disordered" evidence="2">
    <location>
        <begin position="509"/>
        <end position="610"/>
    </location>
</feature>
<dbReference type="OrthoDB" id="25246at2759"/>
<feature type="compositionally biased region" description="Polar residues" evidence="2">
    <location>
        <begin position="872"/>
        <end position="887"/>
    </location>
</feature>
<protein>
    <submittedName>
        <fullName evidence="4">Transcription factor unc-3</fullName>
    </submittedName>
</protein>
<feature type="region of interest" description="Disordered" evidence="2">
    <location>
        <begin position="819"/>
        <end position="899"/>
    </location>
</feature>
<feature type="region of interest" description="Disordered" evidence="2">
    <location>
        <begin position="154"/>
        <end position="181"/>
    </location>
</feature>
<dbReference type="Gene3D" id="2.60.40.3180">
    <property type="entry name" value="Transcription factor COE1, DNA-binding domain"/>
    <property type="match status" value="1"/>
</dbReference>
<keyword evidence="1" id="KW-0479">Metal-binding</keyword>
<dbReference type="eggNOG" id="KOG3836">
    <property type="taxonomic scope" value="Eukaryota"/>
</dbReference>
<reference evidence="5" key="1">
    <citation type="submission" date="2011-02" db="EMBL/GenBank/DDBJ databases">
        <title>The Genome Sequence of Capsaspora owczarzaki ATCC 30864.</title>
        <authorList>
            <person name="Russ C."/>
            <person name="Cuomo C."/>
            <person name="Burger G."/>
            <person name="Gray M.W."/>
            <person name="Holland P.W.H."/>
            <person name="King N."/>
            <person name="Lang F.B.F."/>
            <person name="Roger A.J."/>
            <person name="Ruiz-Trillo I."/>
            <person name="Young S.K."/>
            <person name="Zeng Q."/>
            <person name="Gargeya S."/>
            <person name="Alvarado L."/>
            <person name="Berlin A."/>
            <person name="Chapman S.B."/>
            <person name="Chen Z."/>
            <person name="Freedman E."/>
            <person name="Gellesch M."/>
            <person name="Goldberg J."/>
            <person name="Griggs A."/>
            <person name="Gujja S."/>
            <person name="Heilman E."/>
            <person name="Heiman D."/>
            <person name="Howarth C."/>
            <person name="Mehta T."/>
            <person name="Neiman D."/>
            <person name="Pearson M."/>
            <person name="Roberts A."/>
            <person name="Saif S."/>
            <person name="Shea T."/>
            <person name="Shenoy N."/>
            <person name="Sisk P."/>
            <person name="Stolte C."/>
            <person name="Sykes S."/>
            <person name="White J."/>
            <person name="Yandava C."/>
            <person name="Haas B."/>
            <person name="Nusbaum C."/>
            <person name="Birren B."/>
        </authorList>
    </citation>
    <scope>NUCLEOTIDE SEQUENCE</scope>
    <source>
        <strain evidence="5">ATCC 30864</strain>
    </source>
</reference>
<dbReference type="STRING" id="595528.A0A0D2UM17"/>
<comment type="similarity">
    <text evidence="1">Belongs to the COE family.</text>
</comment>
<keyword evidence="1" id="KW-0863">Zinc-finger</keyword>
<evidence type="ECO:0000259" key="3">
    <source>
        <dbReference type="Pfam" id="PF16422"/>
    </source>
</evidence>
<evidence type="ECO:0000256" key="1">
    <source>
        <dbReference type="RuleBase" id="RU004489"/>
    </source>
</evidence>
<gene>
    <name evidence="4" type="ORF">CAOG_006470</name>
</gene>
<proteinExistence type="inferred from homology"/>
<feature type="region of interest" description="Disordered" evidence="2">
    <location>
        <begin position="1"/>
        <end position="25"/>
    </location>
</feature>
<keyword evidence="1" id="KW-0804">Transcription</keyword>
<dbReference type="GO" id="GO:0006355">
    <property type="term" value="P:regulation of DNA-templated transcription"/>
    <property type="evidence" value="ECO:0007669"/>
    <property type="project" value="InterPro"/>
</dbReference>
<feature type="compositionally biased region" description="Low complexity" evidence="2">
    <location>
        <begin position="595"/>
        <end position="608"/>
    </location>
</feature>
<name>A0A0D2UM17_CAPO3</name>
<organism evidence="4 5">
    <name type="scientific">Capsaspora owczarzaki (strain ATCC 30864)</name>
    <dbReference type="NCBI Taxonomy" id="595528"/>
    <lineage>
        <taxon>Eukaryota</taxon>
        <taxon>Filasterea</taxon>
        <taxon>Capsaspora</taxon>
    </lineage>
</organism>
<evidence type="ECO:0000256" key="2">
    <source>
        <dbReference type="SAM" id="MobiDB-lite"/>
    </source>
</evidence>
<dbReference type="GO" id="GO:0005634">
    <property type="term" value="C:nucleus"/>
    <property type="evidence" value="ECO:0007669"/>
    <property type="project" value="UniProtKB-SubCell"/>
</dbReference>
<comment type="subcellular location">
    <subcellularLocation>
        <location evidence="1">Nucleus</location>
    </subcellularLocation>
</comment>
<feature type="domain" description="Transcription factor COE DNA-binding" evidence="3">
    <location>
        <begin position="334"/>
        <end position="477"/>
    </location>
</feature>
<keyword evidence="5" id="KW-1185">Reference proteome</keyword>
<keyword evidence="1" id="KW-0539">Nucleus</keyword>
<accession>A0A0D2UM17</accession>
<dbReference type="PhylomeDB" id="A0A0D2UM17"/>
<dbReference type="InParanoid" id="A0A0D2UM17"/>
<dbReference type="PANTHER" id="PTHR10747">
    <property type="entry name" value="TRANSCRIPTION FACTOR COE FAMILY MEMBER"/>
    <property type="match status" value="1"/>
</dbReference>
<dbReference type="InterPro" id="IPR038173">
    <property type="entry name" value="COE_DBD_sf"/>
</dbReference>
<evidence type="ECO:0000313" key="5">
    <source>
        <dbReference type="Proteomes" id="UP000008743"/>
    </source>
</evidence>
<keyword evidence="1" id="KW-0805">Transcription regulation</keyword>
<feature type="compositionally biased region" description="Basic and acidic residues" evidence="2">
    <location>
        <begin position="163"/>
        <end position="181"/>
    </location>
</feature>
<evidence type="ECO:0000313" key="4">
    <source>
        <dbReference type="EMBL" id="KJE96101.1"/>
    </source>
</evidence>
<dbReference type="InterPro" id="IPR003523">
    <property type="entry name" value="Transcription_factor_COE"/>
</dbReference>
<dbReference type="Proteomes" id="UP000008743">
    <property type="component" value="Unassembled WGS sequence"/>
</dbReference>
<keyword evidence="1" id="KW-0238">DNA-binding</keyword>
<dbReference type="Pfam" id="PF16422">
    <property type="entry name" value="COE1_DBD"/>
    <property type="match status" value="1"/>
</dbReference>
<feature type="region of interest" description="Disordered" evidence="2">
    <location>
        <begin position="76"/>
        <end position="98"/>
    </location>
</feature>
<keyword evidence="1" id="KW-0862">Zinc</keyword>
<feature type="compositionally biased region" description="Basic and acidic residues" evidence="2">
    <location>
        <begin position="12"/>
        <end position="23"/>
    </location>
</feature>
<dbReference type="AlphaFoldDB" id="A0A0D2UM17"/>
<dbReference type="EMBL" id="KE346370">
    <property type="protein sequence ID" value="KJE96101.1"/>
    <property type="molecule type" value="Genomic_DNA"/>
</dbReference>
<dbReference type="GO" id="GO:0003677">
    <property type="term" value="F:DNA binding"/>
    <property type="evidence" value="ECO:0007669"/>
    <property type="project" value="UniProtKB-KW"/>
</dbReference>
<dbReference type="InterPro" id="IPR032200">
    <property type="entry name" value="COE_DBD"/>
</dbReference>
<feature type="compositionally biased region" description="Low complexity" evidence="2">
    <location>
        <begin position="509"/>
        <end position="531"/>
    </location>
</feature>